<protein>
    <submittedName>
        <fullName evidence="1">Uncharacterized protein</fullName>
    </submittedName>
</protein>
<name>A0A4R1KTG5_9BACT</name>
<dbReference type="OrthoDB" id="9181262at2"/>
<gene>
    <name evidence="1" type="ORF">C7378_3533</name>
</gene>
<dbReference type="RefSeq" id="WP_131999513.1">
    <property type="nucleotide sequence ID" value="NZ_SMGK01000009.1"/>
</dbReference>
<dbReference type="InterPro" id="IPR046788">
    <property type="entry name" value="Methyltransf_35"/>
</dbReference>
<dbReference type="Pfam" id="PF20553">
    <property type="entry name" value="Methyltransf_35"/>
    <property type="match status" value="1"/>
</dbReference>
<reference evidence="1 2" key="1">
    <citation type="submission" date="2019-03" db="EMBL/GenBank/DDBJ databases">
        <title>Genomic Encyclopedia of Type Strains, Phase IV (KMG-IV): sequencing the most valuable type-strain genomes for metagenomic binning, comparative biology and taxonomic classification.</title>
        <authorList>
            <person name="Goeker M."/>
        </authorList>
    </citation>
    <scope>NUCLEOTIDE SEQUENCE [LARGE SCALE GENOMIC DNA]</scope>
    <source>
        <strain evidence="1 2">DSM 103428</strain>
    </source>
</reference>
<accession>A0A4R1KTG5</accession>
<sequence length="321" mass="36286">MSASFRKIDYSLRPAKHAERKMLSEIFRRLRPFQPVEDYTYVGLGSIWFTDFSLFHRALGVKDMRSIEREKNAKARVEANKPFSTITVAYDEASVVLPELDWSKRSFVWLDYDDPLAPDMLLDSQIVASHAASGTVLAVSVQCQQAREVGDAQKETNGPTALERFRDQFGRESIPQGVCEDDLYGWPLGNLSRRMIEAKIQAALAVRNIDQDVFSAVSFIPICSIEYKDGACMTTVVGIFVEGRELGTAQSCGFETLDFLTTDGKPIRIQVPVLTIREIRHIERQLPQTDKPIDYGSIPPSDADHFAEFYRYLPNFATLDQ</sequence>
<organism evidence="1 2">
    <name type="scientific">Acidipila rosea</name>
    <dbReference type="NCBI Taxonomy" id="768535"/>
    <lineage>
        <taxon>Bacteria</taxon>
        <taxon>Pseudomonadati</taxon>
        <taxon>Acidobacteriota</taxon>
        <taxon>Terriglobia</taxon>
        <taxon>Terriglobales</taxon>
        <taxon>Acidobacteriaceae</taxon>
        <taxon>Acidipila</taxon>
    </lineage>
</organism>
<keyword evidence="2" id="KW-1185">Reference proteome</keyword>
<dbReference type="Proteomes" id="UP000295210">
    <property type="component" value="Unassembled WGS sequence"/>
</dbReference>
<evidence type="ECO:0000313" key="2">
    <source>
        <dbReference type="Proteomes" id="UP000295210"/>
    </source>
</evidence>
<dbReference type="EMBL" id="SMGK01000009">
    <property type="protein sequence ID" value="TCK68456.1"/>
    <property type="molecule type" value="Genomic_DNA"/>
</dbReference>
<comment type="caution">
    <text evidence="1">The sequence shown here is derived from an EMBL/GenBank/DDBJ whole genome shotgun (WGS) entry which is preliminary data.</text>
</comment>
<dbReference type="AlphaFoldDB" id="A0A4R1KTG5"/>
<evidence type="ECO:0000313" key="1">
    <source>
        <dbReference type="EMBL" id="TCK68456.1"/>
    </source>
</evidence>
<proteinExistence type="predicted"/>